<feature type="non-terminal residue" evidence="8">
    <location>
        <position position="1"/>
    </location>
</feature>
<comment type="subcellular location">
    <subcellularLocation>
        <location evidence="1">Cell membrane</location>
        <topology evidence="1">Multi-pass membrane protein</topology>
    </subcellularLocation>
</comment>
<reference evidence="8 9" key="1">
    <citation type="submission" date="2020-08" db="EMBL/GenBank/DDBJ databases">
        <title>Genomic Encyclopedia of Type Strains, Phase IV (KMG-IV): sequencing the most valuable type-strain genomes for metagenomic binning, comparative biology and taxonomic classification.</title>
        <authorList>
            <person name="Goeker M."/>
        </authorList>
    </citation>
    <scope>NUCLEOTIDE SEQUENCE [LARGE SCALE GENOMIC DNA]</scope>
    <source>
        <strain evidence="8 9">DSM 7051</strain>
    </source>
</reference>
<keyword evidence="9" id="KW-1185">Reference proteome</keyword>
<comment type="caution">
    <text evidence="8">The sequence shown here is derived from an EMBL/GenBank/DDBJ whole genome shotgun (WGS) entry which is preliminary data.</text>
</comment>
<protein>
    <submittedName>
        <fullName evidence="8">Putative membrane protein YadS</fullName>
    </submittedName>
</protein>
<evidence type="ECO:0000256" key="5">
    <source>
        <dbReference type="ARBA" id="ARBA00022989"/>
    </source>
</evidence>
<evidence type="ECO:0000256" key="7">
    <source>
        <dbReference type="SAM" id="Phobius"/>
    </source>
</evidence>
<evidence type="ECO:0000256" key="6">
    <source>
        <dbReference type="ARBA" id="ARBA00023136"/>
    </source>
</evidence>
<feature type="transmembrane region" description="Helical" evidence="7">
    <location>
        <begin position="31"/>
        <end position="50"/>
    </location>
</feature>
<evidence type="ECO:0000313" key="8">
    <source>
        <dbReference type="EMBL" id="MBB6357754.1"/>
    </source>
</evidence>
<keyword evidence="3" id="KW-1003">Cell membrane</keyword>
<name>A0A7X0FE94_9HYPH</name>
<dbReference type="GO" id="GO:0005886">
    <property type="term" value="C:plasma membrane"/>
    <property type="evidence" value="ECO:0007669"/>
    <property type="project" value="UniProtKB-SubCell"/>
</dbReference>
<keyword evidence="6 7" id="KW-0472">Membrane</keyword>
<evidence type="ECO:0000256" key="3">
    <source>
        <dbReference type="ARBA" id="ARBA00022475"/>
    </source>
</evidence>
<comment type="similarity">
    <text evidence="2">Belongs to the UPF0324 family.</text>
</comment>
<keyword evidence="4 7" id="KW-0812">Transmembrane</keyword>
<keyword evidence="5 7" id="KW-1133">Transmembrane helix</keyword>
<organism evidence="8 9">
    <name type="scientific">Aminobacter aganoensis</name>
    <dbReference type="NCBI Taxonomy" id="83264"/>
    <lineage>
        <taxon>Bacteria</taxon>
        <taxon>Pseudomonadati</taxon>
        <taxon>Pseudomonadota</taxon>
        <taxon>Alphaproteobacteria</taxon>
        <taxon>Hyphomicrobiales</taxon>
        <taxon>Phyllobacteriaceae</taxon>
        <taxon>Aminobacter</taxon>
    </lineage>
</organism>
<dbReference type="AlphaFoldDB" id="A0A7X0FE94"/>
<dbReference type="Pfam" id="PF03601">
    <property type="entry name" value="Cons_hypoth698"/>
    <property type="match status" value="1"/>
</dbReference>
<accession>A0A7X0FE94</accession>
<feature type="transmembrane region" description="Helical" evidence="7">
    <location>
        <begin position="57"/>
        <end position="78"/>
    </location>
</feature>
<evidence type="ECO:0000313" key="9">
    <source>
        <dbReference type="Proteomes" id="UP000536262"/>
    </source>
</evidence>
<evidence type="ECO:0000256" key="4">
    <source>
        <dbReference type="ARBA" id="ARBA00022692"/>
    </source>
</evidence>
<dbReference type="InterPro" id="IPR018383">
    <property type="entry name" value="UPF0324_pro"/>
</dbReference>
<gene>
    <name evidence="8" type="ORF">GGR00_005578</name>
</gene>
<dbReference type="RefSeq" id="WP_184702604.1">
    <property type="nucleotide sequence ID" value="NZ_JACHOU010000031.1"/>
</dbReference>
<evidence type="ECO:0000256" key="1">
    <source>
        <dbReference type="ARBA" id="ARBA00004651"/>
    </source>
</evidence>
<dbReference type="EMBL" id="JACHOU010000031">
    <property type="protein sequence ID" value="MBB6357754.1"/>
    <property type="molecule type" value="Genomic_DNA"/>
</dbReference>
<proteinExistence type="inferred from homology"/>
<sequence length="81" mass="8454">FVIAFLILAAANSFGFVPEVVSKAGMEASRWALLAGIVAVGMKTSLRRVLDVGGDAVALIVAETIFIGLFILAGIYYLGHA</sequence>
<evidence type="ECO:0000256" key="2">
    <source>
        <dbReference type="ARBA" id="ARBA00007977"/>
    </source>
</evidence>
<dbReference type="Proteomes" id="UP000536262">
    <property type="component" value="Unassembled WGS sequence"/>
</dbReference>